<keyword evidence="3" id="KW-1185">Reference proteome</keyword>
<comment type="caution">
    <text evidence="2">The sequence shown here is derived from an EMBL/GenBank/DDBJ whole genome shotgun (WGS) entry which is preliminary data.</text>
</comment>
<sequence length="191" mass="21524">MISDEYWMTYHEKLAESDLHTHATSFIPWDWALNAVDIASEWVEQQFTVHVAGRPLVPTPLELDPETALACGHLAFVLAEAYQHPIKLDIDIIRYNKALAKRESGLNDAREEALLAKFPPAERMFLDSPSVVIDASYWIILWYLPGALNWSLQSVWGTCCEKASPPERRQPEGQANGGPTIPTSTQPWNLV</sequence>
<feature type="region of interest" description="Disordered" evidence="1">
    <location>
        <begin position="162"/>
        <end position="191"/>
    </location>
</feature>
<dbReference type="AlphaFoldDB" id="A0A9P7EVA9"/>
<gene>
    <name evidence="2" type="ORF">F5147DRAFT_779687</name>
</gene>
<feature type="compositionally biased region" description="Polar residues" evidence="1">
    <location>
        <begin position="181"/>
        <end position="191"/>
    </location>
</feature>
<name>A0A9P7EVA9_9AGAM</name>
<reference evidence="2" key="1">
    <citation type="journal article" date="2020" name="New Phytol.">
        <title>Comparative genomics reveals dynamic genome evolution in host specialist ectomycorrhizal fungi.</title>
        <authorList>
            <person name="Lofgren L.A."/>
            <person name="Nguyen N.H."/>
            <person name="Vilgalys R."/>
            <person name="Ruytinx J."/>
            <person name="Liao H.L."/>
            <person name="Branco S."/>
            <person name="Kuo A."/>
            <person name="LaButti K."/>
            <person name="Lipzen A."/>
            <person name="Andreopoulos W."/>
            <person name="Pangilinan J."/>
            <person name="Riley R."/>
            <person name="Hundley H."/>
            <person name="Na H."/>
            <person name="Barry K."/>
            <person name="Grigoriev I.V."/>
            <person name="Stajich J.E."/>
            <person name="Kennedy P.G."/>
        </authorList>
    </citation>
    <scope>NUCLEOTIDE SEQUENCE</scope>
    <source>
        <strain evidence="2">FC423</strain>
    </source>
</reference>
<accession>A0A9P7EVA9</accession>
<protein>
    <submittedName>
        <fullName evidence="2">Uncharacterized protein</fullName>
    </submittedName>
</protein>
<evidence type="ECO:0000313" key="3">
    <source>
        <dbReference type="Proteomes" id="UP000823399"/>
    </source>
</evidence>
<proteinExistence type="predicted"/>
<dbReference type="EMBL" id="JABBWM010000091">
    <property type="protein sequence ID" value="KAG2092292.1"/>
    <property type="molecule type" value="Genomic_DNA"/>
</dbReference>
<evidence type="ECO:0000313" key="2">
    <source>
        <dbReference type="EMBL" id="KAG2092292.1"/>
    </source>
</evidence>
<dbReference type="RefSeq" id="XP_041286817.1">
    <property type="nucleotide sequence ID" value="XM_041442333.1"/>
</dbReference>
<dbReference type="GeneID" id="64704592"/>
<dbReference type="OrthoDB" id="2663351at2759"/>
<evidence type="ECO:0000256" key="1">
    <source>
        <dbReference type="SAM" id="MobiDB-lite"/>
    </source>
</evidence>
<dbReference type="Proteomes" id="UP000823399">
    <property type="component" value="Unassembled WGS sequence"/>
</dbReference>
<organism evidence="2 3">
    <name type="scientific">Suillus discolor</name>
    <dbReference type="NCBI Taxonomy" id="1912936"/>
    <lineage>
        <taxon>Eukaryota</taxon>
        <taxon>Fungi</taxon>
        <taxon>Dikarya</taxon>
        <taxon>Basidiomycota</taxon>
        <taxon>Agaricomycotina</taxon>
        <taxon>Agaricomycetes</taxon>
        <taxon>Agaricomycetidae</taxon>
        <taxon>Boletales</taxon>
        <taxon>Suillineae</taxon>
        <taxon>Suillaceae</taxon>
        <taxon>Suillus</taxon>
    </lineage>
</organism>